<dbReference type="PROSITE" id="PS50102">
    <property type="entry name" value="RRM"/>
    <property type="match status" value="1"/>
</dbReference>
<comment type="function">
    <text evidence="8">Required for the binding of mRNA to ribosomes. Functions in close association with EIF4-F and EIF4-A. Binds near the 5'-terminal cap of mRNA in presence of EIF-4F and ATP. Promotes the ATPase activity and the ATP-dependent RNA unwinding activity of both EIF4-A and EIF4-F.</text>
</comment>
<dbReference type="GO" id="GO:0003743">
    <property type="term" value="F:translation initiation factor activity"/>
    <property type="evidence" value="ECO:0007669"/>
    <property type="project" value="UniProtKB-KW"/>
</dbReference>
<dbReference type="OrthoDB" id="1748655at2759"/>
<evidence type="ECO:0000256" key="7">
    <source>
        <dbReference type="ARBA" id="ARBA00022990"/>
    </source>
</evidence>
<keyword evidence="1" id="KW-1017">Isopeptide bond</keyword>
<keyword evidence="15" id="KW-1185">Reference proteome</keyword>
<dbReference type="InterPro" id="IPR000504">
    <property type="entry name" value="RRM_dom"/>
</dbReference>
<evidence type="ECO:0000256" key="6">
    <source>
        <dbReference type="ARBA" id="ARBA00022917"/>
    </source>
</evidence>
<feature type="compositionally biased region" description="Basic and acidic residues" evidence="12">
    <location>
        <begin position="214"/>
        <end position="266"/>
    </location>
</feature>
<evidence type="ECO:0000256" key="9">
    <source>
        <dbReference type="ARBA" id="ARBA00062097"/>
    </source>
</evidence>
<reference evidence="14" key="1">
    <citation type="journal article" date="2023" name="DNA Res.">
        <title>Chromosome-level genome assembly of Phrynocephalus forsythii using third-generation DNA sequencing and Hi-C analysis.</title>
        <authorList>
            <person name="Qi Y."/>
            <person name="Zhao W."/>
            <person name="Zhao Y."/>
            <person name="Niu C."/>
            <person name="Cao S."/>
            <person name="Zhang Y."/>
        </authorList>
    </citation>
    <scope>NUCLEOTIDE SEQUENCE</scope>
    <source>
        <tissue evidence="14">Muscle</tissue>
    </source>
</reference>
<evidence type="ECO:0000256" key="2">
    <source>
        <dbReference type="ARBA" id="ARBA00022540"/>
    </source>
</evidence>
<evidence type="ECO:0000259" key="13">
    <source>
        <dbReference type="PROSITE" id="PS50102"/>
    </source>
</evidence>
<accession>A0A9Q0XLE0</accession>
<feature type="compositionally biased region" description="Basic and acidic residues" evidence="12">
    <location>
        <begin position="174"/>
        <end position="206"/>
    </location>
</feature>
<evidence type="ECO:0000313" key="15">
    <source>
        <dbReference type="Proteomes" id="UP001142489"/>
    </source>
</evidence>
<dbReference type="CDD" id="cd12402">
    <property type="entry name" value="RRM_eIF4B"/>
    <property type="match status" value="1"/>
</dbReference>
<evidence type="ECO:0000256" key="12">
    <source>
        <dbReference type="SAM" id="MobiDB-lite"/>
    </source>
</evidence>
<feature type="compositionally biased region" description="Low complexity" evidence="12">
    <location>
        <begin position="421"/>
        <end position="441"/>
    </location>
</feature>
<feature type="compositionally biased region" description="Low complexity" evidence="12">
    <location>
        <begin position="267"/>
        <end position="280"/>
    </location>
</feature>
<organism evidence="14 15">
    <name type="scientific">Phrynocephalus forsythii</name>
    <dbReference type="NCBI Taxonomy" id="171643"/>
    <lineage>
        <taxon>Eukaryota</taxon>
        <taxon>Metazoa</taxon>
        <taxon>Chordata</taxon>
        <taxon>Craniata</taxon>
        <taxon>Vertebrata</taxon>
        <taxon>Euteleostomi</taxon>
        <taxon>Lepidosauria</taxon>
        <taxon>Squamata</taxon>
        <taxon>Bifurcata</taxon>
        <taxon>Unidentata</taxon>
        <taxon>Episquamata</taxon>
        <taxon>Toxicofera</taxon>
        <taxon>Iguania</taxon>
        <taxon>Acrodonta</taxon>
        <taxon>Agamidae</taxon>
        <taxon>Agaminae</taxon>
        <taxon>Phrynocephalus</taxon>
    </lineage>
</organism>
<dbReference type="InterPro" id="IPR035979">
    <property type="entry name" value="RBD_domain_sf"/>
</dbReference>
<comment type="caution">
    <text evidence="14">The sequence shown here is derived from an EMBL/GenBank/DDBJ whole genome shotgun (WGS) entry which is preliminary data.</text>
</comment>
<dbReference type="Pfam" id="PF00076">
    <property type="entry name" value="RRM_1"/>
    <property type="match status" value="1"/>
</dbReference>
<feature type="compositionally biased region" description="Polar residues" evidence="12">
    <location>
        <begin position="494"/>
        <end position="518"/>
    </location>
</feature>
<comment type="subunit">
    <text evidence="9">Self-associates and interacts with EIF3 p170 subunit.</text>
</comment>
<sequence>MAASAKKKNKKGKTVSLTDFLAEDGGSGTPAPTYVSKPVSWADETDDLEGDVSTTWHSNDDDMYRAPPIDRSILPTAPRAAREPNINRSRLPKSPPYTAFLGNLPYDVTEESIKDFFRGLNISAVRLPREPSNPERLKGFGYAEFEDLDSLLSALNLSEESLGNRRIRVDVADQAQDKDRDDRSFGRDRDRNRDSERFETDWRARPATDSFDDYPPRRSEDSFGDRYRDRDRYDSDRYRDGPRRDMDRFGGRDRYDDRRDYDRGGFDSRSGSGRRAFGSGYRRDDDFRGGGDRYEDRYERRDDRMDRWSSPRDDYSRDDSRRDDRGPTQRPKLNLKPRSTPKEEDTSVAPATQSSRAASIFGGAKPVDTAAREREVEERLQKEQEKLQRQLEDDKPRLERRPRERHPSWRSEDNQERSRTGSESSQTGSTTPSVGTGPTGRTSRRRESEKSLENESIGKEDEGLSPTSKNSREEKQPLKVMPAPPPKENAWVKRSSNSHPARSQSSDSDQHSPTSGSQAAPPLSSEDGVSSKNTPRKGDENTPEGGMESVPKGRSESAGRGPGDDGGSRDHWQDSDRKESKKEHDSRSPSEPKKFEENPAPKFSYASKYAALSVDGDDEAEGDEYAD</sequence>
<feature type="region of interest" description="Disordered" evidence="12">
    <location>
        <begin position="1"/>
        <end position="91"/>
    </location>
</feature>
<evidence type="ECO:0000256" key="11">
    <source>
        <dbReference type="PROSITE-ProRule" id="PRU00176"/>
    </source>
</evidence>
<keyword evidence="7" id="KW-0007">Acetylation</keyword>
<dbReference type="PANTHER" id="PTHR23236:SF2">
    <property type="entry name" value="EUKARYOTIC TRANSLATION INITIATION FACTOR 4B"/>
    <property type="match status" value="1"/>
</dbReference>
<dbReference type="SUPFAM" id="SSF54928">
    <property type="entry name" value="RNA-binding domain, RBD"/>
    <property type="match status" value="1"/>
</dbReference>
<feature type="domain" description="RRM" evidence="13">
    <location>
        <begin position="97"/>
        <end position="174"/>
    </location>
</feature>
<dbReference type="GO" id="GO:0005829">
    <property type="term" value="C:cytosol"/>
    <property type="evidence" value="ECO:0007669"/>
    <property type="project" value="UniProtKB-ARBA"/>
</dbReference>
<evidence type="ECO:0000256" key="3">
    <source>
        <dbReference type="ARBA" id="ARBA00022553"/>
    </source>
</evidence>
<dbReference type="AlphaFoldDB" id="A0A9Q0XLE0"/>
<keyword evidence="4" id="KW-0832">Ubl conjugation</keyword>
<evidence type="ECO:0000256" key="8">
    <source>
        <dbReference type="ARBA" id="ARBA00057062"/>
    </source>
</evidence>
<evidence type="ECO:0000256" key="5">
    <source>
        <dbReference type="ARBA" id="ARBA00022884"/>
    </source>
</evidence>
<feature type="compositionally biased region" description="Basic and acidic residues" evidence="12">
    <location>
        <begin position="445"/>
        <end position="462"/>
    </location>
</feature>
<dbReference type="InterPro" id="IPR012677">
    <property type="entry name" value="Nucleotide-bd_a/b_plait_sf"/>
</dbReference>
<evidence type="ECO:0000313" key="14">
    <source>
        <dbReference type="EMBL" id="KAJ7317651.1"/>
    </source>
</evidence>
<keyword evidence="6" id="KW-0648">Protein biosynthesis</keyword>
<feature type="compositionally biased region" description="Basic and acidic residues" evidence="12">
    <location>
        <begin position="281"/>
        <end position="327"/>
    </location>
</feature>
<feature type="compositionally biased region" description="Basic and acidic residues" evidence="12">
    <location>
        <begin position="370"/>
        <end position="420"/>
    </location>
</feature>
<evidence type="ECO:0000256" key="1">
    <source>
        <dbReference type="ARBA" id="ARBA00022499"/>
    </source>
</evidence>
<dbReference type="PANTHER" id="PTHR23236">
    <property type="entry name" value="EUKARYOTIC TRANSLATION INITIATION FACTOR 4B/4H"/>
    <property type="match status" value="1"/>
</dbReference>
<dbReference type="InterPro" id="IPR033107">
    <property type="entry name" value="EIF-4B_RRM"/>
</dbReference>
<evidence type="ECO:0000256" key="10">
    <source>
        <dbReference type="ARBA" id="ARBA00067321"/>
    </source>
</evidence>
<gene>
    <name evidence="14" type="ORF">JRQ81_003813</name>
</gene>
<keyword evidence="5 11" id="KW-0694">RNA-binding</keyword>
<dbReference type="FunFam" id="3.30.70.330:FF:000163">
    <property type="entry name" value="Eukaryotic translation initiation factor 4B"/>
    <property type="match status" value="1"/>
</dbReference>
<dbReference type="GO" id="GO:0003723">
    <property type="term" value="F:RNA binding"/>
    <property type="evidence" value="ECO:0007669"/>
    <property type="project" value="UniProtKB-UniRule"/>
</dbReference>
<keyword evidence="3" id="KW-0597">Phosphoprotein</keyword>
<feature type="region of interest" description="Disordered" evidence="12">
    <location>
        <begin position="174"/>
        <end position="604"/>
    </location>
</feature>
<dbReference type="Proteomes" id="UP001142489">
    <property type="component" value="Unassembled WGS sequence"/>
</dbReference>
<feature type="compositionally biased region" description="Basic residues" evidence="12">
    <location>
        <begin position="1"/>
        <end position="13"/>
    </location>
</feature>
<proteinExistence type="predicted"/>
<name>A0A9Q0XLE0_9SAUR</name>
<protein>
    <recommendedName>
        <fullName evidence="10">Eukaryotic translation initiation factor 4B</fullName>
    </recommendedName>
</protein>
<keyword evidence="2" id="KW-0396">Initiation factor</keyword>
<feature type="compositionally biased region" description="Basic and acidic residues" evidence="12">
    <location>
        <begin position="551"/>
        <end position="599"/>
    </location>
</feature>
<evidence type="ECO:0000256" key="4">
    <source>
        <dbReference type="ARBA" id="ARBA00022843"/>
    </source>
</evidence>
<dbReference type="EMBL" id="JAPFRF010000011">
    <property type="protein sequence ID" value="KAJ7317651.1"/>
    <property type="molecule type" value="Genomic_DNA"/>
</dbReference>
<dbReference type="SMART" id="SM00360">
    <property type="entry name" value="RRM"/>
    <property type="match status" value="1"/>
</dbReference>
<dbReference type="Gene3D" id="3.30.70.330">
    <property type="match status" value="1"/>
</dbReference>